<dbReference type="InterPro" id="IPR028992">
    <property type="entry name" value="Hedgehog/Intein_dom"/>
</dbReference>
<dbReference type="SUPFAM" id="SSF51294">
    <property type="entry name" value="Hedgehog/intein (Hint) domain"/>
    <property type="match status" value="1"/>
</dbReference>
<evidence type="ECO:0000313" key="2">
    <source>
        <dbReference type="EMBL" id="EDQ05526.1"/>
    </source>
</evidence>
<gene>
    <name evidence="2" type="ORF">OIHEL45_01910</name>
</gene>
<dbReference type="Gene3D" id="2.170.16.10">
    <property type="entry name" value="Hedgehog/Intein (Hint) domain"/>
    <property type="match status" value="1"/>
</dbReference>
<dbReference type="Proteomes" id="UP000003257">
    <property type="component" value="Unassembled WGS sequence"/>
</dbReference>
<dbReference type="Pfam" id="PF13403">
    <property type="entry name" value="Hint_2"/>
    <property type="match status" value="1"/>
</dbReference>
<dbReference type="RefSeq" id="WP_007117596.1">
    <property type="nucleotide sequence ID" value="NZ_ABID01000001.1"/>
</dbReference>
<sequence>MKTGFRGTFVISWSQTEIDGLEAAPVQSLELGSAWAWRGDTIRVDGPNDVLRLDMADGAEQLRKRAARMVQRLIGAALEEGGVMPPKTSREDHTAPPLDNSFMVTNGARTYTVTLIDAGQGRTPLLMFVDELPPRDCELWVMHSTLKLTRNAQSGAESGGVICFTPGTRIRTPLGSTLIEDLREGDLIQTKDNGAQPLEWIGSRRMSGARLHAMPHLRPVRFRPGALGIAQPDASLLVSPDHRIVLQGPQARDLFNCDEVLVAAKDLINGRSVASDMSLREVTYIHVLLAEHQVMWANGVETESFHPAAAPLTSLGAQDRARLLAAHPQLEADPHSYGGFARRNLSTSEAAILRHVA</sequence>
<accession>A0ABP2DB29</accession>
<dbReference type="InterPro" id="IPR036844">
    <property type="entry name" value="Hint_dom_sf"/>
</dbReference>
<organism evidence="2 3">
    <name type="scientific">Sulfitobacter indolifex HEL-45</name>
    <dbReference type="NCBI Taxonomy" id="391624"/>
    <lineage>
        <taxon>Bacteria</taxon>
        <taxon>Pseudomonadati</taxon>
        <taxon>Pseudomonadota</taxon>
        <taxon>Alphaproteobacteria</taxon>
        <taxon>Rhodobacterales</taxon>
        <taxon>Roseobacteraceae</taxon>
        <taxon>Sulfitobacter</taxon>
    </lineage>
</organism>
<evidence type="ECO:0000313" key="3">
    <source>
        <dbReference type="Proteomes" id="UP000003257"/>
    </source>
</evidence>
<reference evidence="2 3" key="1">
    <citation type="submission" date="2007-11" db="EMBL/GenBank/DDBJ databases">
        <authorList>
            <person name="Wagner-Dobler I."/>
            <person name="Ferriera S."/>
            <person name="Johnson J."/>
            <person name="Kravitz S."/>
            <person name="Beeson K."/>
            <person name="Sutton G."/>
            <person name="Rogers Y.-H."/>
            <person name="Friedman R."/>
            <person name="Frazier M."/>
            <person name="Venter J.C."/>
        </authorList>
    </citation>
    <scope>NUCLEOTIDE SEQUENCE [LARGE SCALE GENOMIC DNA]</scope>
    <source>
        <strain evidence="2 3">HEL-45</strain>
    </source>
</reference>
<evidence type="ECO:0000259" key="1">
    <source>
        <dbReference type="Pfam" id="PF13403"/>
    </source>
</evidence>
<feature type="domain" description="Hedgehog/Intein (Hint)" evidence="1">
    <location>
        <begin position="162"/>
        <end position="308"/>
    </location>
</feature>
<keyword evidence="3" id="KW-1185">Reference proteome</keyword>
<proteinExistence type="predicted"/>
<comment type="caution">
    <text evidence="2">The sequence shown here is derived from an EMBL/GenBank/DDBJ whole genome shotgun (WGS) entry which is preliminary data.</text>
</comment>
<dbReference type="EMBL" id="ABID01000001">
    <property type="protein sequence ID" value="EDQ05526.1"/>
    <property type="molecule type" value="Genomic_DNA"/>
</dbReference>
<protein>
    <recommendedName>
        <fullName evidence="1">Hedgehog/Intein (Hint) domain-containing protein</fullName>
    </recommendedName>
</protein>
<name>A0ABP2DB29_9RHOB</name>